<dbReference type="Proteomes" id="UP000053593">
    <property type="component" value="Unassembled WGS sequence"/>
</dbReference>
<keyword evidence="1" id="KW-0812">Transmembrane</keyword>
<feature type="transmembrane region" description="Helical" evidence="1">
    <location>
        <begin position="64"/>
        <end position="88"/>
    </location>
</feature>
<reference evidence="2 3" key="1">
    <citation type="submission" date="2014-04" db="EMBL/GenBank/DDBJ databases">
        <title>Evolutionary Origins and Diversification of the Mycorrhizal Mutualists.</title>
        <authorList>
            <consortium name="DOE Joint Genome Institute"/>
            <consortium name="Mycorrhizal Genomics Consortium"/>
            <person name="Kohler A."/>
            <person name="Kuo A."/>
            <person name="Nagy L.G."/>
            <person name="Floudas D."/>
            <person name="Copeland A."/>
            <person name="Barry K.W."/>
            <person name="Cichocki N."/>
            <person name="Veneault-Fourrey C."/>
            <person name="LaButti K."/>
            <person name="Lindquist E.A."/>
            <person name="Lipzen A."/>
            <person name="Lundell T."/>
            <person name="Morin E."/>
            <person name="Murat C."/>
            <person name="Riley R."/>
            <person name="Ohm R."/>
            <person name="Sun H."/>
            <person name="Tunlid A."/>
            <person name="Henrissat B."/>
            <person name="Grigoriev I.V."/>
            <person name="Hibbett D.S."/>
            <person name="Martin F."/>
        </authorList>
    </citation>
    <scope>NUCLEOTIDE SEQUENCE [LARGE SCALE GENOMIC DNA]</scope>
    <source>
        <strain evidence="2 3">FD-317 M1</strain>
    </source>
</reference>
<evidence type="ECO:0000313" key="2">
    <source>
        <dbReference type="EMBL" id="KIK52333.1"/>
    </source>
</evidence>
<dbReference type="OrthoDB" id="3259206at2759"/>
<protein>
    <submittedName>
        <fullName evidence="2">Uncharacterized protein</fullName>
    </submittedName>
</protein>
<dbReference type="HOGENOM" id="CLU_1363258_0_0_1"/>
<sequence length="201" mass="22199">YIVTDGVVIWRAWILCKHESKKLLILCISVFICAACSGLATIVIEVLENFTSSEDKERSSILTRAIDVCHVMMLVLSLLTNLLATSIISLKAWRFRRMFYITWANGGRILALLIESGVLYSALLIITLVFTVIDLPVGSLGDLITPVSLQLSGMYPLIVLIMVSYNQSLDNTSFGRGTLSSRTYNTTAFTSIFEVEGDCST</sequence>
<proteinExistence type="predicted"/>
<dbReference type="EMBL" id="KN834844">
    <property type="protein sequence ID" value="KIK52333.1"/>
    <property type="molecule type" value="Genomic_DNA"/>
</dbReference>
<feature type="transmembrane region" description="Helical" evidence="1">
    <location>
        <begin position="23"/>
        <end position="44"/>
    </location>
</feature>
<dbReference type="AlphaFoldDB" id="A0A0D0CBQ5"/>
<feature type="transmembrane region" description="Helical" evidence="1">
    <location>
        <begin position="109"/>
        <end position="131"/>
    </location>
</feature>
<gene>
    <name evidence="2" type="ORF">GYMLUDRAFT_180230</name>
</gene>
<feature type="transmembrane region" description="Helical" evidence="1">
    <location>
        <begin position="143"/>
        <end position="163"/>
    </location>
</feature>
<evidence type="ECO:0000256" key="1">
    <source>
        <dbReference type="SAM" id="Phobius"/>
    </source>
</evidence>
<keyword evidence="1" id="KW-1133">Transmembrane helix</keyword>
<keyword evidence="3" id="KW-1185">Reference proteome</keyword>
<accession>A0A0D0CBQ5</accession>
<feature type="non-terminal residue" evidence="2">
    <location>
        <position position="201"/>
    </location>
</feature>
<name>A0A0D0CBQ5_9AGAR</name>
<evidence type="ECO:0000313" key="3">
    <source>
        <dbReference type="Proteomes" id="UP000053593"/>
    </source>
</evidence>
<keyword evidence="1" id="KW-0472">Membrane</keyword>
<organism evidence="2 3">
    <name type="scientific">Collybiopsis luxurians FD-317 M1</name>
    <dbReference type="NCBI Taxonomy" id="944289"/>
    <lineage>
        <taxon>Eukaryota</taxon>
        <taxon>Fungi</taxon>
        <taxon>Dikarya</taxon>
        <taxon>Basidiomycota</taxon>
        <taxon>Agaricomycotina</taxon>
        <taxon>Agaricomycetes</taxon>
        <taxon>Agaricomycetidae</taxon>
        <taxon>Agaricales</taxon>
        <taxon>Marasmiineae</taxon>
        <taxon>Omphalotaceae</taxon>
        <taxon>Collybiopsis</taxon>
        <taxon>Collybiopsis luxurians</taxon>
    </lineage>
</organism>